<keyword evidence="2" id="KW-1185">Reference proteome</keyword>
<protein>
    <recommendedName>
        <fullName evidence="3">Mobile element protein</fullName>
    </recommendedName>
</protein>
<dbReference type="PATRIC" id="fig|279058.17.peg.2595"/>
<sequence length="57" mass="6701">MSTDLIEFRMAWWFKVYTFGVTTMCILTNSEPDQKKSLYWCTKAIRASYNGKPLKIS</sequence>
<name>A0A127PR48_9BURK</name>
<gene>
    <name evidence="1" type="ORF">CAter282_2377</name>
</gene>
<evidence type="ECO:0000313" key="2">
    <source>
        <dbReference type="Proteomes" id="UP000071778"/>
    </source>
</evidence>
<proteinExistence type="predicted"/>
<accession>A0A127PR48</accession>
<organism evidence="1 2">
    <name type="scientific">Collimonas arenae</name>
    <dbReference type="NCBI Taxonomy" id="279058"/>
    <lineage>
        <taxon>Bacteria</taxon>
        <taxon>Pseudomonadati</taxon>
        <taxon>Pseudomonadota</taxon>
        <taxon>Betaproteobacteria</taxon>
        <taxon>Burkholderiales</taxon>
        <taxon>Oxalobacteraceae</taxon>
        <taxon>Collimonas</taxon>
    </lineage>
</organism>
<evidence type="ECO:0008006" key="3">
    <source>
        <dbReference type="Google" id="ProtNLM"/>
    </source>
</evidence>
<dbReference type="AlphaFoldDB" id="A0A127PR48"/>
<evidence type="ECO:0000313" key="1">
    <source>
        <dbReference type="EMBL" id="AMP10123.1"/>
    </source>
</evidence>
<dbReference type="Proteomes" id="UP000071778">
    <property type="component" value="Chromosome"/>
</dbReference>
<reference evidence="1 2" key="1">
    <citation type="submission" date="2015-11" db="EMBL/GenBank/DDBJ databases">
        <title>Exploring the genomic traits of fungus-feeding bacterial genus Collimonas.</title>
        <authorList>
            <person name="Song C."/>
            <person name="Schmidt R."/>
            <person name="de Jager V."/>
            <person name="Krzyzanowska D."/>
            <person name="Jongedijk E."/>
            <person name="Cankar K."/>
            <person name="Beekwilder J."/>
            <person name="van Veen A."/>
            <person name="de Boer W."/>
            <person name="van Veen J.A."/>
            <person name="Garbeva P."/>
        </authorList>
    </citation>
    <scope>NUCLEOTIDE SEQUENCE [LARGE SCALE GENOMIC DNA]</scope>
    <source>
        <strain evidence="1 2">Ter282</strain>
    </source>
</reference>
<dbReference type="EMBL" id="CP013235">
    <property type="protein sequence ID" value="AMP10123.1"/>
    <property type="molecule type" value="Genomic_DNA"/>
</dbReference>
<dbReference type="RefSeq" id="WP_156477103.1">
    <property type="nucleotide sequence ID" value="NZ_CP013233.1"/>
</dbReference>